<protein>
    <submittedName>
        <fullName evidence="2">Uncharacterized protein</fullName>
    </submittedName>
</protein>
<dbReference type="RefSeq" id="XP_007409863.1">
    <property type="nucleotide sequence ID" value="XM_007409801.1"/>
</dbReference>
<evidence type="ECO:0000313" key="3">
    <source>
        <dbReference type="Proteomes" id="UP000001072"/>
    </source>
</evidence>
<gene>
    <name evidence="2" type="ORF">MELLADRAFT_106414</name>
</gene>
<dbReference type="EMBL" id="GL883106">
    <property type="protein sequence ID" value="EGG06903.1"/>
    <property type="molecule type" value="Genomic_DNA"/>
</dbReference>
<organism evidence="3">
    <name type="scientific">Melampsora larici-populina (strain 98AG31 / pathotype 3-4-7)</name>
    <name type="common">Poplar leaf rust fungus</name>
    <dbReference type="NCBI Taxonomy" id="747676"/>
    <lineage>
        <taxon>Eukaryota</taxon>
        <taxon>Fungi</taxon>
        <taxon>Dikarya</taxon>
        <taxon>Basidiomycota</taxon>
        <taxon>Pucciniomycotina</taxon>
        <taxon>Pucciniomycetes</taxon>
        <taxon>Pucciniales</taxon>
        <taxon>Melampsoraceae</taxon>
        <taxon>Melampsora</taxon>
    </lineage>
</organism>
<accession>F4RLB0</accession>
<reference evidence="3" key="1">
    <citation type="journal article" date="2011" name="Proc. Natl. Acad. Sci. U.S.A.">
        <title>Obligate biotrophy features unraveled by the genomic analysis of rust fungi.</title>
        <authorList>
            <person name="Duplessis S."/>
            <person name="Cuomo C.A."/>
            <person name="Lin Y.-C."/>
            <person name="Aerts A."/>
            <person name="Tisserant E."/>
            <person name="Veneault-Fourrey C."/>
            <person name="Joly D.L."/>
            <person name="Hacquard S."/>
            <person name="Amselem J."/>
            <person name="Cantarel B.L."/>
            <person name="Chiu R."/>
            <person name="Coutinho P.M."/>
            <person name="Feau N."/>
            <person name="Field M."/>
            <person name="Frey P."/>
            <person name="Gelhaye E."/>
            <person name="Goldberg J."/>
            <person name="Grabherr M.G."/>
            <person name="Kodira C.D."/>
            <person name="Kohler A."/>
            <person name="Kuees U."/>
            <person name="Lindquist E.A."/>
            <person name="Lucas S.M."/>
            <person name="Mago R."/>
            <person name="Mauceli E."/>
            <person name="Morin E."/>
            <person name="Murat C."/>
            <person name="Pangilinan J.L."/>
            <person name="Park R."/>
            <person name="Pearson M."/>
            <person name="Quesneville H."/>
            <person name="Rouhier N."/>
            <person name="Sakthikumar S."/>
            <person name="Salamov A.A."/>
            <person name="Schmutz J."/>
            <person name="Selles B."/>
            <person name="Shapiro H."/>
            <person name="Tanguay P."/>
            <person name="Tuskan G.A."/>
            <person name="Henrissat B."/>
            <person name="Van de Peer Y."/>
            <person name="Rouze P."/>
            <person name="Ellis J.G."/>
            <person name="Dodds P.N."/>
            <person name="Schein J.E."/>
            <person name="Zhong S."/>
            <person name="Hamelin R.C."/>
            <person name="Grigoriev I.V."/>
            <person name="Szabo L.J."/>
            <person name="Martin F."/>
        </authorList>
    </citation>
    <scope>NUCLEOTIDE SEQUENCE [LARGE SCALE GENOMIC DNA]</scope>
    <source>
        <strain evidence="3">98AG31 / pathotype 3-4-7</strain>
    </source>
</reference>
<proteinExistence type="predicted"/>
<dbReference type="KEGG" id="mlr:MELLADRAFT_106414"/>
<dbReference type="VEuPathDB" id="FungiDB:MELLADRAFT_106414"/>
<feature type="region of interest" description="Disordered" evidence="1">
    <location>
        <begin position="152"/>
        <end position="171"/>
    </location>
</feature>
<dbReference type="AlphaFoldDB" id="F4RLB0"/>
<dbReference type="GeneID" id="18922883"/>
<evidence type="ECO:0000256" key="1">
    <source>
        <dbReference type="SAM" id="MobiDB-lite"/>
    </source>
</evidence>
<dbReference type="Proteomes" id="UP000001072">
    <property type="component" value="Unassembled WGS sequence"/>
</dbReference>
<dbReference type="InParanoid" id="F4RLB0"/>
<keyword evidence="3" id="KW-1185">Reference proteome</keyword>
<sequence>MPVVLISPAQASSDEYFILSTAGSHTGQWLCKLCTGRMFKDKIRHSKLKTHVDRVRLELERIAAAEPAAAPPGLGPRSPLGNRQTLLAAPMFPEDDPVEEVAEDQNAHNQNAMDIFQDGVDSSSDGLESLYDPSHPIKLGCTSGESSVDLEEMLDGSDSPGCSSQAVEPKQAATDTWLPWYPLQKAEVVRVPQLLIP</sequence>
<name>F4RLB0_MELLP</name>
<evidence type="ECO:0000313" key="2">
    <source>
        <dbReference type="EMBL" id="EGG06903.1"/>
    </source>
</evidence>
<dbReference type="HOGENOM" id="CLU_106378_0_0_1"/>